<dbReference type="RefSeq" id="WP_093613110.1">
    <property type="nucleotide sequence ID" value="NZ_BOMT01000029.1"/>
</dbReference>
<evidence type="ECO:0008006" key="4">
    <source>
        <dbReference type="Google" id="ProtNLM"/>
    </source>
</evidence>
<dbReference type="OrthoDB" id="199424at2"/>
<dbReference type="AlphaFoldDB" id="A0A1I2EE24"/>
<reference evidence="2 3" key="1">
    <citation type="submission" date="2016-10" db="EMBL/GenBank/DDBJ databases">
        <authorList>
            <person name="de Groot N.N."/>
        </authorList>
    </citation>
    <scope>NUCLEOTIDE SEQUENCE [LARGE SCALE GENOMIC DNA]</scope>
    <source>
        <strain evidence="2 3">DSM 43019</strain>
    </source>
</reference>
<keyword evidence="1" id="KW-0472">Membrane</keyword>
<evidence type="ECO:0000256" key="1">
    <source>
        <dbReference type="SAM" id="Phobius"/>
    </source>
</evidence>
<keyword evidence="1" id="KW-0812">Transmembrane</keyword>
<protein>
    <recommendedName>
        <fullName evidence="4">PH domain-containing protein</fullName>
    </recommendedName>
</protein>
<accession>A0A1I2EE24</accession>
<proteinExistence type="predicted"/>
<dbReference type="EMBL" id="FONV01000004">
    <property type="protein sequence ID" value="SFE90490.1"/>
    <property type="molecule type" value="Genomic_DNA"/>
</dbReference>
<evidence type="ECO:0000313" key="2">
    <source>
        <dbReference type="EMBL" id="SFE90490.1"/>
    </source>
</evidence>
<name>A0A1I2EE24_9ACTN</name>
<dbReference type="Proteomes" id="UP000199645">
    <property type="component" value="Unassembled WGS sequence"/>
</dbReference>
<organism evidence="2 3">
    <name type="scientific">Actinoplanes philippinensis</name>
    <dbReference type="NCBI Taxonomy" id="35752"/>
    <lineage>
        <taxon>Bacteria</taxon>
        <taxon>Bacillati</taxon>
        <taxon>Actinomycetota</taxon>
        <taxon>Actinomycetes</taxon>
        <taxon>Micromonosporales</taxon>
        <taxon>Micromonosporaceae</taxon>
        <taxon>Actinoplanes</taxon>
    </lineage>
</organism>
<feature type="transmembrane region" description="Helical" evidence="1">
    <location>
        <begin position="55"/>
        <end position="77"/>
    </location>
</feature>
<gene>
    <name evidence="2" type="ORF">SAMN05421541_104355</name>
</gene>
<keyword evidence="1" id="KW-1133">Transmembrane helix</keyword>
<sequence length="182" mass="20040">MESYLLPGERILWEGAPLRHRLFRTADVVLVPFSIVWCGFAIFWLIGVLGDGESMFALFGIPFVFIGVYLVVGRFVVRAMASRRAAYTVTDGRVVVRGGLTGRRLTTAYLRALPPPVIAERPDGSGSLAFGAFPGVGDVFAGDRRNGWRLWSDEPSATPILWDVPDVRRVRDLIAHAQAQPA</sequence>
<keyword evidence="3" id="KW-1185">Reference proteome</keyword>
<feature type="transmembrane region" description="Helical" evidence="1">
    <location>
        <begin position="28"/>
        <end position="49"/>
    </location>
</feature>
<dbReference type="STRING" id="35752.SAMN05421541_104355"/>
<evidence type="ECO:0000313" key="3">
    <source>
        <dbReference type="Proteomes" id="UP000199645"/>
    </source>
</evidence>